<feature type="non-terminal residue" evidence="1">
    <location>
        <position position="1"/>
    </location>
</feature>
<proteinExistence type="predicted"/>
<comment type="caution">
    <text evidence="1">The sequence shown here is derived from an EMBL/GenBank/DDBJ whole genome shotgun (WGS) entry which is preliminary data.</text>
</comment>
<reference evidence="1 2" key="1">
    <citation type="journal article" date="2011" name="BMC Genomics">
        <title>Genome sequencing reveals diversification of virulence factor content and possible host adaptation in distinct subpopulations of Salmonella enterica.</title>
        <authorList>
            <person name="den Bakker H.C."/>
            <person name="Moreno Switt A.I."/>
            <person name="Govoni G."/>
            <person name="Cummings C.A."/>
            <person name="Ranieri M.L."/>
            <person name="Degoricija L."/>
            <person name="Hoelzer K."/>
            <person name="Rodriguez-Rivera L.D."/>
            <person name="Brown S."/>
            <person name="Bolchacova E."/>
            <person name="Furtado M.R."/>
            <person name="Wiedmann M."/>
        </authorList>
    </citation>
    <scope>NUCLEOTIDE SEQUENCE [LARGE SCALE GENOMIC DNA]</scope>
    <source>
        <strain evidence="1 2">R6-377</strain>
    </source>
</reference>
<gene>
    <name evidence="1" type="ORF">LTSEALA_3573</name>
</gene>
<dbReference type="EMBL" id="AFCJ01001533">
    <property type="protein sequence ID" value="EHC35837.1"/>
    <property type="molecule type" value="Genomic_DNA"/>
</dbReference>
<name>G5LRM1_SALET</name>
<evidence type="ECO:0000313" key="1">
    <source>
        <dbReference type="EMBL" id="EHC35837.1"/>
    </source>
</evidence>
<dbReference type="Proteomes" id="UP000004642">
    <property type="component" value="Unassembled WGS sequence"/>
</dbReference>
<sequence>YKRAFAIRSRRAEILAAQMSNEPIPLDAGTLAALNPNRLWVRKLLKGKAVK</sequence>
<dbReference type="Gene3D" id="3.50.50.60">
    <property type="entry name" value="FAD/NAD(P)-binding domain"/>
    <property type="match status" value="1"/>
</dbReference>
<accession>G5LRM1</accession>
<dbReference type="InterPro" id="IPR036188">
    <property type="entry name" value="FAD/NAD-bd_sf"/>
</dbReference>
<organism evidence="1 2">
    <name type="scientific">Salmonella enterica subsp. enterica serovar Alachua str. R6-377</name>
    <dbReference type="NCBI Taxonomy" id="913241"/>
    <lineage>
        <taxon>Bacteria</taxon>
        <taxon>Pseudomonadati</taxon>
        <taxon>Pseudomonadota</taxon>
        <taxon>Gammaproteobacteria</taxon>
        <taxon>Enterobacterales</taxon>
        <taxon>Enterobacteriaceae</taxon>
        <taxon>Salmonella</taxon>
    </lineage>
</organism>
<protein>
    <submittedName>
        <fullName evidence="1">Uncharacterized protein</fullName>
    </submittedName>
</protein>
<dbReference type="AlphaFoldDB" id="G5LRM1"/>
<evidence type="ECO:0000313" key="2">
    <source>
        <dbReference type="Proteomes" id="UP000004642"/>
    </source>
</evidence>